<dbReference type="InterPro" id="IPR001845">
    <property type="entry name" value="HTH_ArsR_DNA-bd_dom"/>
</dbReference>
<dbReference type="AlphaFoldDB" id="A0AB35HGR1"/>
<dbReference type="GO" id="GO:0003677">
    <property type="term" value="F:DNA binding"/>
    <property type="evidence" value="ECO:0007669"/>
    <property type="project" value="UniProtKB-KW"/>
</dbReference>
<sequence length="162" mass="18743">MDPLRILKALSNPHRLDIILWLKQPEKEFGVQVHTKTLIDFPNSVSVKSIQKRCGVSQSSISTFMSILENAELVESRKIDQYTYFRRNEKVIREFGEWYNKEVSIQSDDKEVSIQSDDIDKLLKTLNLEDTSYPTTEETSVPVEQLAAEINTKGSDYDENRK</sequence>
<dbReference type="SMART" id="SM00418">
    <property type="entry name" value="HTH_ARSR"/>
    <property type="match status" value="1"/>
</dbReference>
<evidence type="ECO:0000256" key="4">
    <source>
        <dbReference type="SAM" id="MobiDB-lite"/>
    </source>
</evidence>
<dbReference type="InterPro" id="IPR036390">
    <property type="entry name" value="WH_DNA-bd_sf"/>
</dbReference>
<dbReference type="InterPro" id="IPR051081">
    <property type="entry name" value="HTH_MetalResp_TranReg"/>
</dbReference>
<keyword evidence="2" id="KW-0238">DNA-binding</keyword>
<dbReference type="InterPro" id="IPR011991">
    <property type="entry name" value="ArsR-like_HTH"/>
</dbReference>
<evidence type="ECO:0000259" key="5">
    <source>
        <dbReference type="PROSITE" id="PS50987"/>
    </source>
</evidence>
<dbReference type="Gene3D" id="1.10.10.10">
    <property type="entry name" value="Winged helix-like DNA-binding domain superfamily/Winged helix DNA-binding domain"/>
    <property type="match status" value="1"/>
</dbReference>
<evidence type="ECO:0000256" key="2">
    <source>
        <dbReference type="ARBA" id="ARBA00023125"/>
    </source>
</evidence>
<organism evidence="6 7">
    <name type="scientific">Veillonella nakazawae</name>
    <dbReference type="NCBI Taxonomy" id="2682456"/>
    <lineage>
        <taxon>Bacteria</taxon>
        <taxon>Bacillati</taxon>
        <taxon>Bacillota</taxon>
        <taxon>Negativicutes</taxon>
        <taxon>Veillonellales</taxon>
        <taxon>Veillonellaceae</taxon>
        <taxon>Veillonella</taxon>
    </lineage>
</organism>
<feature type="region of interest" description="Disordered" evidence="4">
    <location>
        <begin position="133"/>
        <end position="162"/>
    </location>
</feature>
<accession>A0AB35HGR1</accession>
<dbReference type="RefSeq" id="WP_005387374.1">
    <property type="nucleotide sequence ID" value="NZ_JAJDLA010000023.1"/>
</dbReference>
<name>A0AB35HGR1_9FIRM</name>
<dbReference type="SUPFAM" id="SSF46785">
    <property type="entry name" value="Winged helix' DNA-binding domain"/>
    <property type="match status" value="1"/>
</dbReference>
<feature type="domain" description="HTH arsR-type" evidence="5">
    <location>
        <begin position="1"/>
        <end position="107"/>
    </location>
</feature>
<keyword evidence="3" id="KW-0804">Transcription</keyword>
<dbReference type="Proteomes" id="UP001198010">
    <property type="component" value="Unassembled WGS sequence"/>
</dbReference>
<evidence type="ECO:0000256" key="1">
    <source>
        <dbReference type="ARBA" id="ARBA00023015"/>
    </source>
</evidence>
<keyword evidence="1" id="KW-0805">Transcription regulation</keyword>
<dbReference type="GO" id="GO:0003700">
    <property type="term" value="F:DNA-binding transcription factor activity"/>
    <property type="evidence" value="ECO:0007669"/>
    <property type="project" value="InterPro"/>
</dbReference>
<dbReference type="PANTHER" id="PTHR33154:SF33">
    <property type="entry name" value="TRANSCRIPTIONAL REPRESSOR SDPR"/>
    <property type="match status" value="1"/>
</dbReference>
<dbReference type="PROSITE" id="PS50987">
    <property type="entry name" value="HTH_ARSR_2"/>
    <property type="match status" value="1"/>
</dbReference>
<dbReference type="PANTHER" id="PTHR33154">
    <property type="entry name" value="TRANSCRIPTIONAL REGULATOR, ARSR FAMILY"/>
    <property type="match status" value="1"/>
</dbReference>
<evidence type="ECO:0000313" key="7">
    <source>
        <dbReference type="Proteomes" id="UP001198010"/>
    </source>
</evidence>
<dbReference type="InterPro" id="IPR036388">
    <property type="entry name" value="WH-like_DNA-bd_sf"/>
</dbReference>
<reference evidence="6" key="1">
    <citation type="submission" date="2021-10" db="EMBL/GenBank/DDBJ databases">
        <title>Collection of gut derived symbiotic bacterial strains cultured from healthy donors.</title>
        <authorList>
            <person name="Lin H."/>
            <person name="Littmann E."/>
            <person name="Kohout C."/>
            <person name="Pamer E.G."/>
        </authorList>
    </citation>
    <scope>NUCLEOTIDE SEQUENCE</scope>
    <source>
        <strain evidence="6">DFI.4.35</strain>
    </source>
</reference>
<evidence type="ECO:0000313" key="6">
    <source>
        <dbReference type="EMBL" id="MCB8606453.1"/>
    </source>
</evidence>
<evidence type="ECO:0000256" key="3">
    <source>
        <dbReference type="ARBA" id="ARBA00023163"/>
    </source>
</evidence>
<proteinExistence type="predicted"/>
<dbReference type="EMBL" id="JAJDLA010000023">
    <property type="protein sequence ID" value="MCB8606453.1"/>
    <property type="molecule type" value="Genomic_DNA"/>
</dbReference>
<dbReference type="CDD" id="cd00090">
    <property type="entry name" value="HTH_ARSR"/>
    <property type="match status" value="1"/>
</dbReference>
<comment type="caution">
    <text evidence="6">The sequence shown here is derived from an EMBL/GenBank/DDBJ whole genome shotgun (WGS) entry which is preliminary data.</text>
</comment>
<gene>
    <name evidence="6" type="ORF">LJD63_09290</name>
</gene>
<protein>
    <submittedName>
        <fullName evidence="6">Helix-turn-helix domain-containing protein</fullName>
    </submittedName>
</protein>